<evidence type="ECO:0000256" key="1">
    <source>
        <dbReference type="SAM" id="SignalP"/>
    </source>
</evidence>
<dbReference type="AlphaFoldDB" id="A0AAE2ZQ88"/>
<comment type="caution">
    <text evidence="2">The sequence shown here is derived from an EMBL/GenBank/DDBJ whole genome shotgun (WGS) entry which is preliminary data.</text>
</comment>
<keyword evidence="1" id="KW-0732">Signal</keyword>
<evidence type="ECO:0000313" key="3">
    <source>
        <dbReference type="Proteomes" id="UP001196509"/>
    </source>
</evidence>
<sequence>MRKILLTAMAATTLIATSGFANALDLQSGGQPKLKVSRVQMGIQSPKTNACPTKAKMNVWVFTNKPGTVPIYIARDGGASVSGPYQVTTKATGNGKYMGVYSRTLKIHQPIDARYRASAPNFKKLSNWVPLKASCKIGLGGGGLVKQ</sequence>
<gene>
    <name evidence="2" type="ORF">K1W69_10610</name>
</gene>
<accession>A0AAE2ZQ88</accession>
<name>A0AAE2ZQ88_9HYPH</name>
<keyword evidence="3" id="KW-1185">Reference proteome</keyword>
<evidence type="ECO:0008006" key="4">
    <source>
        <dbReference type="Google" id="ProtNLM"/>
    </source>
</evidence>
<organism evidence="2 3">
    <name type="scientific">Flavimaribacter sediminis</name>
    <dbReference type="NCBI Taxonomy" id="2865987"/>
    <lineage>
        <taxon>Bacteria</taxon>
        <taxon>Pseudomonadati</taxon>
        <taxon>Pseudomonadota</taxon>
        <taxon>Alphaproteobacteria</taxon>
        <taxon>Hyphomicrobiales</taxon>
        <taxon>Rhizobiaceae</taxon>
        <taxon>Flavimaribacter</taxon>
    </lineage>
</organism>
<reference evidence="2" key="1">
    <citation type="submission" date="2021-08" db="EMBL/GenBank/DDBJ databases">
        <title>Hoeflea bacterium WL0058 sp. nov., isolated from the sediment.</title>
        <authorList>
            <person name="Wang L."/>
            <person name="Zhang D."/>
        </authorList>
    </citation>
    <scope>NUCLEOTIDE SEQUENCE</scope>
    <source>
        <strain evidence="2">WL0058</strain>
    </source>
</reference>
<protein>
    <recommendedName>
        <fullName evidence="4">YkuD domain-containing protein</fullName>
    </recommendedName>
</protein>
<dbReference type="Proteomes" id="UP001196509">
    <property type="component" value="Unassembled WGS sequence"/>
</dbReference>
<evidence type="ECO:0000313" key="2">
    <source>
        <dbReference type="EMBL" id="MBW8637637.1"/>
    </source>
</evidence>
<feature type="chain" id="PRO_5042056195" description="YkuD domain-containing protein" evidence="1">
    <location>
        <begin position="24"/>
        <end position="147"/>
    </location>
</feature>
<proteinExistence type="predicted"/>
<dbReference type="RefSeq" id="WP_220228323.1">
    <property type="nucleotide sequence ID" value="NZ_JAICBX010000002.1"/>
</dbReference>
<feature type="signal peptide" evidence="1">
    <location>
        <begin position="1"/>
        <end position="23"/>
    </location>
</feature>
<dbReference type="EMBL" id="JAICBX010000002">
    <property type="protein sequence ID" value="MBW8637637.1"/>
    <property type="molecule type" value="Genomic_DNA"/>
</dbReference>